<sequence>MGVEHTEEAFVVGRRERIVAAIWRGEPTRERLERSFDVTARAMERAGHGVGLVVIVEPGSPPPEPDSLPWVAGVLDELDSLAAIAVVLEERTDLLVDTAASIHSMTRPSRQPLKVLADADEAVVWLLRRLDPTPSASSRIAVRAWIESLRAALPEPS</sequence>
<reference evidence="1 2" key="1">
    <citation type="submission" date="2015-03" db="EMBL/GenBank/DDBJ databases">
        <title>Genome assembly of Sandaracinus amylolyticus DSM 53668.</title>
        <authorList>
            <person name="Sharma G."/>
            <person name="Subramanian S."/>
        </authorList>
    </citation>
    <scope>NUCLEOTIDE SEQUENCE [LARGE SCALE GENOMIC DNA]</scope>
    <source>
        <strain evidence="1 2">DSM 53668</strain>
    </source>
</reference>
<protein>
    <submittedName>
        <fullName evidence="1">Uncharacterized protein</fullName>
    </submittedName>
</protein>
<evidence type="ECO:0000313" key="2">
    <source>
        <dbReference type="Proteomes" id="UP000034883"/>
    </source>
</evidence>
<accession>A0A0F6YH12</accession>
<proteinExistence type="predicted"/>
<gene>
    <name evidence="1" type="ORF">DB32_000652</name>
</gene>
<dbReference type="RefSeq" id="WP_053230956.1">
    <property type="nucleotide sequence ID" value="NZ_CP011125.1"/>
</dbReference>
<dbReference type="KEGG" id="samy:DB32_000652"/>
<organism evidence="1 2">
    <name type="scientific">Sandaracinus amylolyticus</name>
    <dbReference type="NCBI Taxonomy" id="927083"/>
    <lineage>
        <taxon>Bacteria</taxon>
        <taxon>Pseudomonadati</taxon>
        <taxon>Myxococcota</taxon>
        <taxon>Polyangia</taxon>
        <taxon>Polyangiales</taxon>
        <taxon>Sandaracinaceae</taxon>
        <taxon>Sandaracinus</taxon>
    </lineage>
</organism>
<evidence type="ECO:0000313" key="1">
    <source>
        <dbReference type="EMBL" id="AKF03503.1"/>
    </source>
</evidence>
<dbReference type="AlphaFoldDB" id="A0A0F6YH12"/>
<dbReference type="EMBL" id="CP011125">
    <property type="protein sequence ID" value="AKF03503.1"/>
    <property type="molecule type" value="Genomic_DNA"/>
</dbReference>
<dbReference type="STRING" id="927083.DB32_000652"/>
<keyword evidence="2" id="KW-1185">Reference proteome</keyword>
<dbReference type="Proteomes" id="UP000034883">
    <property type="component" value="Chromosome"/>
</dbReference>
<name>A0A0F6YH12_9BACT</name>